<accession>A0ABS9ZWB6</accession>
<comment type="caution">
    <text evidence="2">The sequence shown here is derived from an EMBL/GenBank/DDBJ whole genome shotgun (WGS) entry which is preliminary data.</text>
</comment>
<evidence type="ECO:0000313" key="3">
    <source>
        <dbReference type="Proteomes" id="UP001165460"/>
    </source>
</evidence>
<gene>
    <name evidence="2" type="ORF">MMF97_07740</name>
</gene>
<dbReference type="EMBL" id="JALGBH010000002">
    <property type="protein sequence ID" value="MCJ0742598.1"/>
    <property type="molecule type" value="Genomic_DNA"/>
</dbReference>
<evidence type="ECO:0000313" key="2">
    <source>
        <dbReference type="EMBL" id="MCJ0742598.1"/>
    </source>
</evidence>
<reference evidence="2" key="1">
    <citation type="submission" date="2022-03" db="EMBL/GenBank/DDBJ databases">
        <authorList>
            <person name="Woo C.Y."/>
        </authorList>
    </citation>
    <scope>NUCLEOTIDE SEQUENCE</scope>
    <source>
        <strain evidence="2">CYS-01</strain>
    </source>
</reference>
<sequence>MGGGGSSGGSGGTTTTGNAGFSYRDQLSKKVQINTNYSYNYNNSTSLNSSISTIVGTDAPTYSSNESKSTSNSKNHRFSFELEADLDSNNFLRITPEISLSNSLNGSNFSTLQTGFIHQDQIGGNSSTSKNPSLGITAFYQHVFKKPRRNFSLQLSLNSRKQESDQERNSNIIYYANASNTVVKDSLVHRIVERDNLTKNYRASVTFTEPLSANTQFEFNGQINYNGYDNTAITSNINSAGISKPIDSLSNIYDYSFTQARLAFNYRYGLNNTSKVRFSAGLTAVPGVLSGTKVSLGTTTHRNSFNLIPIARFQYMFSRQHSIQLNYSGNATEPTFDQIQPVRDVSNPQNPVVGNPDLKVTFNHAINLNYNNYLANQKLNYSIGANVTFIDNSVVRNRVTIPDSYGSFKYETRFLNMNGAYRAGGNYSISKQFYNRKYNLSYSGNISYNNGVAMSNDVKNVTQTWNVSQRFGPRINPTEWMEVNPSVSYTLLKSNNTLDLSEVNTKTWALNVDGRFYMWQTLILGYSASKNFVSGIRANLTSNPLVINAYVQKELWKRRATVSFQAFDILKQNNFVNVDVNGLVTTETKSNALSRYFMLKASVRLQKWTGAKARNGMQIRRRGDGSFY</sequence>
<dbReference type="InterPro" id="IPR041700">
    <property type="entry name" value="OMP_b-brl_3"/>
</dbReference>
<proteinExistence type="predicted"/>
<feature type="domain" description="Outer membrane protein beta-barrel" evidence="1">
    <location>
        <begin position="142"/>
        <end position="471"/>
    </location>
</feature>
<keyword evidence="3" id="KW-1185">Reference proteome</keyword>
<dbReference type="Pfam" id="PF14905">
    <property type="entry name" value="OMP_b-brl_3"/>
    <property type="match status" value="1"/>
</dbReference>
<name>A0ABS9ZWB6_9SPHI</name>
<dbReference type="Proteomes" id="UP001165460">
    <property type="component" value="Unassembled WGS sequence"/>
</dbReference>
<protein>
    <submittedName>
        <fullName evidence="2">Outer membrane beta-barrel family protein</fullName>
    </submittedName>
</protein>
<dbReference type="SUPFAM" id="SSF56935">
    <property type="entry name" value="Porins"/>
    <property type="match status" value="1"/>
</dbReference>
<evidence type="ECO:0000259" key="1">
    <source>
        <dbReference type="Pfam" id="PF14905"/>
    </source>
</evidence>
<organism evidence="2 3">
    <name type="scientific">Pedobacter montanisoli</name>
    <dbReference type="NCBI Taxonomy" id="2923277"/>
    <lineage>
        <taxon>Bacteria</taxon>
        <taxon>Pseudomonadati</taxon>
        <taxon>Bacteroidota</taxon>
        <taxon>Sphingobacteriia</taxon>
        <taxon>Sphingobacteriales</taxon>
        <taxon>Sphingobacteriaceae</taxon>
        <taxon>Pedobacter</taxon>
    </lineage>
</organism>